<dbReference type="EMBL" id="SUPL01000005">
    <property type="protein sequence ID" value="TJY34827.1"/>
    <property type="molecule type" value="Genomic_DNA"/>
</dbReference>
<evidence type="ECO:0000313" key="2">
    <source>
        <dbReference type="Proteomes" id="UP000307657"/>
    </source>
</evidence>
<reference evidence="1 2" key="1">
    <citation type="submission" date="2019-04" db="EMBL/GenBank/DDBJ databases">
        <title>Lacinutrix sp. nov., isolated from marine water.</title>
        <authorList>
            <person name="Kim W."/>
        </authorList>
    </citation>
    <scope>NUCLEOTIDE SEQUENCE [LARGE SCALE GENOMIC DNA]</scope>
    <source>
        <strain evidence="1 2">CAU 1491</strain>
    </source>
</reference>
<proteinExistence type="predicted"/>
<gene>
    <name evidence="1" type="ORF">E5167_11020</name>
</gene>
<sequence length="188" mass="21379">MKSTDLATYFETKMLKGLQQYINDKNQLGASVDTIGIIMCLLNSQQKLKDEIKRSQFDASKESIDVELKSAYLKVYSEVFKPVVDNYSFKSLFVGTVRLYHKDTDDSSLDIFEIKPIAGKAPAALLLHREEAEESGFELDKSYLINCEAHYQSNDLTCRFYFEPKKKLTANEIISAVDRLGKVIIVDV</sequence>
<dbReference type="AlphaFoldDB" id="A0A4U0ESS0"/>
<keyword evidence="2" id="KW-1185">Reference proteome</keyword>
<comment type="caution">
    <text evidence="1">The sequence shown here is derived from an EMBL/GenBank/DDBJ whole genome shotgun (WGS) entry which is preliminary data.</text>
</comment>
<evidence type="ECO:0000313" key="1">
    <source>
        <dbReference type="EMBL" id="TJY34827.1"/>
    </source>
</evidence>
<dbReference type="RefSeq" id="WP_136844015.1">
    <property type="nucleotide sequence ID" value="NZ_SUPL01000005.1"/>
</dbReference>
<dbReference type="Proteomes" id="UP000307657">
    <property type="component" value="Unassembled WGS sequence"/>
</dbReference>
<accession>A0A4U0ESS0</accession>
<organism evidence="1 2">
    <name type="scientific">Pontimicrobium aquaticum</name>
    <dbReference type="NCBI Taxonomy" id="2565367"/>
    <lineage>
        <taxon>Bacteria</taxon>
        <taxon>Pseudomonadati</taxon>
        <taxon>Bacteroidota</taxon>
        <taxon>Flavobacteriia</taxon>
        <taxon>Flavobacteriales</taxon>
        <taxon>Flavobacteriaceae</taxon>
        <taxon>Pontimicrobium</taxon>
    </lineage>
</organism>
<name>A0A4U0ESS0_9FLAO</name>
<protein>
    <submittedName>
        <fullName evidence="1">Uncharacterized protein</fullName>
    </submittedName>
</protein>